<dbReference type="SMART" id="SM00320">
    <property type="entry name" value="WD40"/>
    <property type="match status" value="4"/>
</dbReference>
<keyword evidence="4" id="KW-0677">Repeat</keyword>
<evidence type="ECO:0000256" key="5">
    <source>
        <dbReference type="ARBA" id="ARBA00023242"/>
    </source>
</evidence>
<protein>
    <submittedName>
        <fullName evidence="10">Uncharacterized protein</fullName>
    </submittedName>
</protein>
<dbReference type="InterPro" id="IPR040382">
    <property type="entry name" value="NOL10/Enp2"/>
</dbReference>
<dbReference type="GO" id="GO:0030686">
    <property type="term" value="C:90S preribosome"/>
    <property type="evidence" value="ECO:0007669"/>
    <property type="project" value="TreeGrafter"/>
</dbReference>
<dbReference type="STRING" id="1555241.A0A4V1IVE0"/>
<feature type="domain" description="Nucleolar protein 10-like second" evidence="8">
    <location>
        <begin position="385"/>
        <end position="432"/>
    </location>
</feature>
<sequence>MLKVSTANNVKVYSVAAAAKSAVPDWAPGSRNAKQQSKNAKQRAATLELLQDFEFPQASNCIRQSEDGGYILATGIYKPQIRCYDLSQSSLKFKRHCDAETVDFTLLAEDWTKVVMIQDNRTVEVHGQGGVRHKTRVPKFCRTITYHFPTCNAIIGGTGAEVYRLNLDIGQFDTPLETNLHGVNCSALSNVHQLLAFGGQTGGVELWDPRSFRRVASRHIGLDVLDAIAATSLTQESSIPEITALRYSTDGLSLAAGTSNGYVMVYDLRHGKPRLIKDHMNGLPIKQIHYHDPTDSIVSADAKVLKIWHSDRTGELAGKPITHIEPENNINDFIICKDSGFVAMANEGTAMQTYYAPILGPAPTWCPYLENITEEMEEKATPTFYDDYKFVTRSELVQLGLAHLVGTDVVKAYMHGYFIHLHLYRKAKAIAQPFEYDAYKREMAEKAVEEKYQGRINMSAKDLPQVNRDLAKRMLTSHALAKGSKSKRDTASALAGLEGATTANPTGDDRFANLFQDDDFAVDTTSAEFLARNPNGATDDARQRQAARMRARHSDDEEDMAPAGGARVSWDDEVGVDTDSSDNNDDEAP</sequence>
<dbReference type="InterPro" id="IPR056551">
    <property type="entry name" value="Beta-prop_NOL10_N"/>
</dbReference>
<dbReference type="PANTHER" id="PTHR14927">
    <property type="entry name" value="NUCLEOLAR PROTEIN 10"/>
    <property type="match status" value="1"/>
</dbReference>
<evidence type="ECO:0000256" key="3">
    <source>
        <dbReference type="ARBA" id="ARBA00022574"/>
    </source>
</evidence>
<feature type="domain" description="Nucleolar protein 10-like N-terminal" evidence="9">
    <location>
        <begin position="3"/>
        <end position="380"/>
    </location>
</feature>
<comment type="subcellular location">
    <subcellularLocation>
        <location evidence="1">Nucleus</location>
        <location evidence="1">Nucleolus</location>
    </subcellularLocation>
</comment>
<evidence type="ECO:0000256" key="4">
    <source>
        <dbReference type="ARBA" id="ARBA00022737"/>
    </source>
</evidence>
<accession>A0A4V1IVE0</accession>
<evidence type="ECO:0000259" key="9">
    <source>
        <dbReference type="Pfam" id="PF23098"/>
    </source>
</evidence>
<evidence type="ECO:0000313" key="10">
    <source>
        <dbReference type="EMBL" id="RKP03729.1"/>
    </source>
</evidence>
<dbReference type="InterPro" id="IPR012580">
    <property type="entry name" value="NUC153"/>
</dbReference>
<evidence type="ECO:0000259" key="8">
    <source>
        <dbReference type="Pfam" id="PF23097"/>
    </source>
</evidence>
<dbReference type="InterPro" id="IPR001680">
    <property type="entry name" value="WD40_rpt"/>
</dbReference>
<evidence type="ECO:0000313" key="11">
    <source>
        <dbReference type="Proteomes" id="UP000274922"/>
    </source>
</evidence>
<evidence type="ECO:0000256" key="2">
    <source>
        <dbReference type="ARBA" id="ARBA00005264"/>
    </source>
</evidence>
<dbReference type="OrthoDB" id="273340at2759"/>
<dbReference type="Proteomes" id="UP000274922">
    <property type="component" value="Unassembled WGS sequence"/>
</dbReference>
<dbReference type="InterPro" id="IPR056550">
    <property type="entry name" value="NOL10_2nd"/>
</dbReference>
<evidence type="ECO:0000256" key="6">
    <source>
        <dbReference type="SAM" id="MobiDB-lite"/>
    </source>
</evidence>
<evidence type="ECO:0000259" key="7">
    <source>
        <dbReference type="Pfam" id="PF08159"/>
    </source>
</evidence>
<dbReference type="EMBL" id="ML014119">
    <property type="protein sequence ID" value="RKP03729.1"/>
    <property type="molecule type" value="Genomic_DNA"/>
</dbReference>
<feature type="non-terminal residue" evidence="10">
    <location>
        <position position="589"/>
    </location>
</feature>
<organism evidence="10 11">
    <name type="scientific">Caulochytrium protostelioides</name>
    <dbReference type="NCBI Taxonomy" id="1555241"/>
    <lineage>
        <taxon>Eukaryota</taxon>
        <taxon>Fungi</taxon>
        <taxon>Fungi incertae sedis</taxon>
        <taxon>Chytridiomycota</taxon>
        <taxon>Chytridiomycota incertae sedis</taxon>
        <taxon>Chytridiomycetes</taxon>
        <taxon>Caulochytriales</taxon>
        <taxon>Caulochytriaceae</taxon>
        <taxon>Caulochytrium</taxon>
    </lineage>
</organism>
<dbReference type="Pfam" id="PF08159">
    <property type="entry name" value="NUC153"/>
    <property type="match status" value="1"/>
</dbReference>
<proteinExistence type="inferred from homology"/>
<feature type="compositionally biased region" description="Acidic residues" evidence="6">
    <location>
        <begin position="571"/>
        <end position="589"/>
    </location>
</feature>
<dbReference type="PANTHER" id="PTHR14927:SF0">
    <property type="entry name" value="NUCLEOLAR PROTEIN 10"/>
    <property type="match status" value="1"/>
</dbReference>
<keyword evidence="5" id="KW-0539">Nucleus</keyword>
<keyword evidence="11" id="KW-1185">Reference proteome</keyword>
<feature type="domain" description="NUC153" evidence="7">
    <location>
        <begin position="508"/>
        <end position="534"/>
    </location>
</feature>
<dbReference type="GO" id="GO:0032040">
    <property type="term" value="C:small-subunit processome"/>
    <property type="evidence" value="ECO:0007669"/>
    <property type="project" value="TreeGrafter"/>
</dbReference>
<comment type="similarity">
    <text evidence="2">Belongs to the WD repeat NOL10/ENP2 family.</text>
</comment>
<dbReference type="Pfam" id="PF23097">
    <property type="entry name" value="NOL10_2nd"/>
    <property type="match status" value="1"/>
</dbReference>
<dbReference type="Pfam" id="PF23098">
    <property type="entry name" value="Beta-prop_NOL10_N"/>
    <property type="match status" value="1"/>
</dbReference>
<name>A0A4V1IVE0_9FUNG</name>
<dbReference type="Gene3D" id="2.130.10.10">
    <property type="entry name" value="YVTN repeat-like/Quinoprotein amine dehydrogenase"/>
    <property type="match status" value="1"/>
</dbReference>
<keyword evidence="3" id="KW-0853">WD repeat</keyword>
<evidence type="ECO:0000256" key="1">
    <source>
        <dbReference type="ARBA" id="ARBA00004604"/>
    </source>
</evidence>
<reference evidence="11" key="1">
    <citation type="journal article" date="2018" name="Nat. Microbiol.">
        <title>Leveraging single-cell genomics to expand the fungal tree of life.</title>
        <authorList>
            <person name="Ahrendt S.R."/>
            <person name="Quandt C.A."/>
            <person name="Ciobanu D."/>
            <person name="Clum A."/>
            <person name="Salamov A."/>
            <person name="Andreopoulos B."/>
            <person name="Cheng J.F."/>
            <person name="Woyke T."/>
            <person name="Pelin A."/>
            <person name="Henrissat B."/>
            <person name="Reynolds N.K."/>
            <person name="Benny G.L."/>
            <person name="Smith M.E."/>
            <person name="James T.Y."/>
            <person name="Grigoriev I.V."/>
        </authorList>
    </citation>
    <scope>NUCLEOTIDE SEQUENCE [LARGE SCALE GENOMIC DNA]</scope>
    <source>
        <strain evidence="11">ATCC 52028</strain>
    </source>
</reference>
<dbReference type="SUPFAM" id="SSF50978">
    <property type="entry name" value="WD40 repeat-like"/>
    <property type="match status" value="1"/>
</dbReference>
<dbReference type="AlphaFoldDB" id="A0A4V1IVE0"/>
<dbReference type="InterPro" id="IPR036322">
    <property type="entry name" value="WD40_repeat_dom_sf"/>
</dbReference>
<gene>
    <name evidence="10" type="ORF">CXG81DRAFT_9217</name>
</gene>
<feature type="region of interest" description="Disordered" evidence="6">
    <location>
        <begin position="529"/>
        <end position="589"/>
    </location>
</feature>
<dbReference type="InterPro" id="IPR015943">
    <property type="entry name" value="WD40/YVTN_repeat-like_dom_sf"/>
</dbReference>
<dbReference type="GO" id="GO:0000462">
    <property type="term" value="P:maturation of SSU-rRNA from tricistronic rRNA transcript (SSU-rRNA, 5.8S rRNA, LSU-rRNA)"/>
    <property type="evidence" value="ECO:0007669"/>
    <property type="project" value="TreeGrafter"/>
</dbReference>